<evidence type="ECO:0000313" key="2">
    <source>
        <dbReference type="EMBL" id="CAF1314621.1"/>
    </source>
</evidence>
<dbReference type="Proteomes" id="UP000663882">
    <property type="component" value="Unassembled WGS sequence"/>
</dbReference>
<comment type="caution">
    <text evidence="2">The sequence shown here is derived from an EMBL/GenBank/DDBJ whole genome shotgun (WGS) entry which is preliminary data.</text>
</comment>
<evidence type="ECO:0000313" key="4">
    <source>
        <dbReference type="Proteomes" id="UP000663882"/>
    </source>
</evidence>
<dbReference type="AlphaFoldDB" id="A0A815ENX4"/>
<gene>
    <name evidence="3" type="ORF">OTI717_LOCUS23106</name>
    <name evidence="2" type="ORF">RFH988_LOCUS30438</name>
</gene>
<dbReference type="Proteomes" id="UP000663823">
    <property type="component" value="Unassembled WGS sequence"/>
</dbReference>
<reference evidence="2" key="1">
    <citation type="submission" date="2021-02" db="EMBL/GenBank/DDBJ databases">
        <authorList>
            <person name="Nowell W R."/>
        </authorList>
    </citation>
    <scope>NUCLEOTIDE SEQUENCE</scope>
</reference>
<name>A0A815ENX4_9BILA</name>
<dbReference type="EMBL" id="CAJOAX010004063">
    <property type="protein sequence ID" value="CAF3887808.1"/>
    <property type="molecule type" value="Genomic_DNA"/>
</dbReference>
<feature type="region of interest" description="Disordered" evidence="1">
    <location>
        <begin position="72"/>
        <end position="123"/>
    </location>
</feature>
<proteinExistence type="predicted"/>
<evidence type="ECO:0000313" key="3">
    <source>
        <dbReference type="EMBL" id="CAF3887808.1"/>
    </source>
</evidence>
<evidence type="ECO:0000256" key="1">
    <source>
        <dbReference type="SAM" id="MobiDB-lite"/>
    </source>
</evidence>
<accession>A0A815ENX4</accession>
<organism evidence="2 4">
    <name type="scientific">Rotaria sordida</name>
    <dbReference type="NCBI Taxonomy" id="392033"/>
    <lineage>
        <taxon>Eukaryota</taxon>
        <taxon>Metazoa</taxon>
        <taxon>Spiralia</taxon>
        <taxon>Gnathifera</taxon>
        <taxon>Rotifera</taxon>
        <taxon>Eurotatoria</taxon>
        <taxon>Bdelloidea</taxon>
        <taxon>Philodinida</taxon>
        <taxon>Philodinidae</taxon>
        <taxon>Rotaria</taxon>
    </lineage>
</organism>
<sequence length="123" mass="14038">MVLIRDEISQVLMIVEAAKVSSLNKVSKLTSGVTVTWQNNARKRWGGQILQIGNESECSKVMNTIEKNLESSDTDVAQSKKKEKHKLQSTITIEPTSPEHMQMDEEEDENERQLHIVDEEEKE</sequence>
<dbReference type="OrthoDB" id="10062224at2759"/>
<dbReference type="EMBL" id="CAJNOO010003048">
    <property type="protein sequence ID" value="CAF1314621.1"/>
    <property type="molecule type" value="Genomic_DNA"/>
</dbReference>
<protein>
    <submittedName>
        <fullName evidence="2">Uncharacterized protein</fullName>
    </submittedName>
</protein>